<dbReference type="Proteomes" id="UP001321473">
    <property type="component" value="Unassembled WGS sequence"/>
</dbReference>
<dbReference type="GO" id="GO:0005634">
    <property type="term" value="C:nucleus"/>
    <property type="evidence" value="ECO:0007669"/>
    <property type="project" value="TreeGrafter"/>
</dbReference>
<comment type="caution">
    <text evidence="4">The sequence shown here is derived from an EMBL/GenBank/DDBJ whole genome shotgun (WGS) entry which is preliminary data.</text>
</comment>
<dbReference type="Gene3D" id="3.40.50.300">
    <property type="entry name" value="P-loop containing nucleotide triphosphate hydrolases"/>
    <property type="match status" value="1"/>
</dbReference>
<dbReference type="AlphaFoldDB" id="A0AAQ4EUT1"/>
<dbReference type="EMBL" id="JARKHS020010845">
    <property type="protein sequence ID" value="KAK8778365.1"/>
    <property type="molecule type" value="Genomic_DNA"/>
</dbReference>
<evidence type="ECO:0000313" key="4">
    <source>
        <dbReference type="EMBL" id="KAK8778365.1"/>
    </source>
</evidence>
<dbReference type="PANTHER" id="PTHR48103:SF2">
    <property type="entry name" value="MIDASIN"/>
    <property type="match status" value="1"/>
</dbReference>
<name>A0AAQ4EUT1_AMBAM</name>
<feature type="non-terminal residue" evidence="4">
    <location>
        <position position="201"/>
    </location>
</feature>
<dbReference type="SUPFAM" id="SSF52540">
    <property type="entry name" value="P-loop containing nucleoside triphosphate hydrolases"/>
    <property type="match status" value="1"/>
</dbReference>
<sequence>MIRKALLGSKLPRAPQAPSGVNAVQIEGYWVPTGPLEPQDPPSYVLTSTVRNNLRDLARAAACGRHPVLLQGETSAGKTSLVRWLAARTGHICVRVNNHEHTDLEVLSRAFRNRFLEMHFEELPPGELEDILEKRCSLPRSLTAKMVGVMTELQLRRRETGVFAGRHGYMTLRDLFRWAERYRRTPDPGTFYDWDQFLANE</sequence>
<organism evidence="4 5">
    <name type="scientific">Amblyomma americanum</name>
    <name type="common">Lone star tick</name>
    <dbReference type="NCBI Taxonomy" id="6943"/>
    <lineage>
        <taxon>Eukaryota</taxon>
        <taxon>Metazoa</taxon>
        <taxon>Ecdysozoa</taxon>
        <taxon>Arthropoda</taxon>
        <taxon>Chelicerata</taxon>
        <taxon>Arachnida</taxon>
        <taxon>Acari</taxon>
        <taxon>Parasitiformes</taxon>
        <taxon>Ixodida</taxon>
        <taxon>Ixodoidea</taxon>
        <taxon>Ixodidae</taxon>
        <taxon>Amblyomminae</taxon>
        <taxon>Amblyomma</taxon>
    </lineage>
</organism>
<reference evidence="4 5" key="1">
    <citation type="journal article" date="2023" name="Arcadia Sci">
        <title>De novo assembly of a long-read Amblyomma americanum tick genome.</title>
        <authorList>
            <person name="Chou S."/>
            <person name="Poskanzer K.E."/>
            <person name="Rollins M."/>
            <person name="Thuy-Boun P.S."/>
        </authorList>
    </citation>
    <scope>NUCLEOTIDE SEQUENCE [LARGE SCALE GENOMIC DNA]</scope>
    <source>
        <strain evidence="4">F_SG_1</strain>
        <tissue evidence="4">Salivary glands</tissue>
    </source>
</reference>
<evidence type="ECO:0000313" key="5">
    <source>
        <dbReference type="Proteomes" id="UP001321473"/>
    </source>
</evidence>
<evidence type="ECO:0000256" key="2">
    <source>
        <dbReference type="ARBA" id="ARBA00022840"/>
    </source>
</evidence>
<dbReference type="InterPro" id="IPR027417">
    <property type="entry name" value="P-loop_NTPase"/>
</dbReference>
<dbReference type="PANTHER" id="PTHR48103">
    <property type="entry name" value="MIDASIN-RELATED"/>
    <property type="match status" value="1"/>
</dbReference>
<keyword evidence="5" id="KW-1185">Reference proteome</keyword>
<keyword evidence="1" id="KW-0547">Nucleotide-binding</keyword>
<feature type="domain" description="Midasin AAA lid" evidence="3">
    <location>
        <begin position="127"/>
        <end position="185"/>
    </location>
</feature>
<dbReference type="GO" id="GO:0005524">
    <property type="term" value="F:ATP binding"/>
    <property type="evidence" value="ECO:0007669"/>
    <property type="project" value="UniProtKB-KW"/>
</dbReference>
<keyword evidence="2" id="KW-0067">ATP-binding</keyword>
<accession>A0AAQ4EUT1</accession>
<protein>
    <recommendedName>
        <fullName evidence="3">Midasin AAA lid domain-containing protein</fullName>
    </recommendedName>
</protein>
<evidence type="ECO:0000256" key="1">
    <source>
        <dbReference type="ARBA" id="ARBA00022741"/>
    </source>
</evidence>
<dbReference type="GO" id="GO:0000055">
    <property type="term" value="P:ribosomal large subunit export from nucleus"/>
    <property type="evidence" value="ECO:0007669"/>
    <property type="project" value="TreeGrafter"/>
</dbReference>
<proteinExistence type="predicted"/>
<evidence type="ECO:0000259" key="3">
    <source>
        <dbReference type="Pfam" id="PF17867"/>
    </source>
</evidence>
<dbReference type="GO" id="GO:0000027">
    <property type="term" value="P:ribosomal large subunit assembly"/>
    <property type="evidence" value="ECO:0007669"/>
    <property type="project" value="TreeGrafter"/>
</dbReference>
<gene>
    <name evidence="4" type="ORF">V5799_020294</name>
</gene>
<dbReference type="InterPro" id="IPR040848">
    <property type="entry name" value="AAA_lid_7"/>
</dbReference>
<dbReference type="GO" id="GO:0030687">
    <property type="term" value="C:preribosome, large subunit precursor"/>
    <property type="evidence" value="ECO:0007669"/>
    <property type="project" value="TreeGrafter"/>
</dbReference>
<dbReference type="Pfam" id="PF17867">
    <property type="entry name" value="AAA_lid_7"/>
    <property type="match status" value="1"/>
</dbReference>